<dbReference type="EMBL" id="FNQP01000001">
    <property type="protein sequence ID" value="SDZ76289.1"/>
    <property type="molecule type" value="Genomic_DNA"/>
</dbReference>
<proteinExistence type="predicted"/>
<dbReference type="Proteomes" id="UP000199397">
    <property type="component" value="Unassembled WGS sequence"/>
</dbReference>
<organism evidence="1 2">
    <name type="scientific">Thiothrix caldifontis</name>
    <dbReference type="NCBI Taxonomy" id="525918"/>
    <lineage>
        <taxon>Bacteria</taxon>
        <taxon>Pseudomonadati</taxon>
        <taxon>Pseudomonadota</taxon>
        <taxon>Gammaproteobacteria</taxon>
        <taxon>Thiotrichales</taxon>
        <taxon>Thiotrichaceae</taxon>
        <taxon>Thiothrix</taxon>
    </lineage>
</organism>
<name>A0A1H3VNH1_9GAMM</name>
<evidence type="ECO:0000313" key="2">
    <source>
        <dbReference type="Proteomes" id="UP000199397"/>
    </source>
</evidence>
<evidence type="ECO:0000313" key="1">
    <source>
        <dbReference type="EMBL" id="SDZ76289.1"/>
    </source>
</evidence>
<protein>
    <submittedName>
        <fullName evidence="1">Uncharacterized protein</fullName>
    </submittedName>
</protein>
<reference evidence="1 2" key="1">
    <citation type="submission" date="2016-10" db="EMBL/GenBank/DDBJ databases">
        <authorList>
            <person name="de Groot N.N."/>
        </authorList>
    </citation>
    <scope>NUCLEOTIDE SEQUENCE [LARGE SCALE GENOMIC DNA]</scope>
    <source>
        <strain evidence="1 2">DSM 21228</strain>
    </source>
</reference>
<sequence length="17" mass="1950">MSESLVNVNLEKAEFCH</sequence>
<accession>A0A1H3VNH1</accession>
<keyword evidence="2" id="KW-1185">Reference proteome</keyword>
<dbReference type="AlphaFoldDB" id="A0A1H3VNH1"/>
<gene>
    <name evidence="1" type="ORF">SAMN05660964_00177</name>
</gene>